<accession>A0A7K1KTS1</accession>
<dbReference type="EMBL" id="WOFH01000001">
    <property type="protein sequence ID" value="MUN35397.1"/>
    <property type="molecule type" value="Genomic_DNA"/>
</dbReference>
<feature type="domain" description="Lantibiotic dehydratase N-terminal" evidence="2">
    <location>
        <begin position="266"/>
        <end position="640"/>
    </location>
</feature>
<evidence type="ECO:0000313" key="5">
    <source>
        <dbReference type="Proteomes" id="UP000432015"/>
    </source>
</evidence>
<protein>
    <submittedName>
        <fullName evidence="4">Lantibiotic dehydratase</fullName>
    </submittedName>
</protein>
<reference evidence="4 5" key="1">
    <citation type="submission" date="2019-11" db="EMBL/GenBank/DDBJ databases">
        <authorList>
            <person name="Cao P."/>
        </authorList>
    </citation>
    <scope>NUCLEOTIDE SEQUENCE [LARGE SCALE GENOMIC DNA]</scope>
    <source>
        <strain evidence="4 5">NEAU-AAG5</strain>
    </source>
</reference>
<dbReference type="NCBIfam" id="TIGR03891">
    <property type="entry name" value="thiopep_ocin"/>
    <property type="match status" value="1"/>
</dbReference>
<evidence type="ECO:0000259" key="2">
    <source>
        <dbReference type="Pfam" id="PF04738"/>
    </source>
</evidence>
<feature type="domain" description="Lantibiotic dehydratase N-terminal" evidence="2">
    <location>
        <begin position="46"/>
        <end position="256"/>
    </location>
</feature>
<evidence type="ECO:0000313" key="4">
    <source>
        <dbReference type="EMBL" id="MUN35397.1"/>
    </source>
</evidence>
<organism evidence="4 5">
    <name type="scientific">Actinomadura litoris</name>
    <dbReference type="NCBI Taxonomy" id="2678616"/>
    <lineage>
        <taxon>Bacteria</taxon>
        <taxon>Bacillati</taxon>
        <taxon>Actinomycetota</taxon>
        <taxon>Actinomycetes</taxon>
        <taxon>Streptosporangiales</taxon>
        <taxon>Thermomonosporaceae</taxon>
        <taxon>Actinomadura</taxon>
    </lineage>
</organism>
<feature type="domain" description="Thiopeptide-type bacteriocin biosynthesis" evidence="3">
    <location>
        <begin position="717"/>
        <end position="923"/>
    </location>
</feature>
<proteinExistence type="predicted"/>
<dbReference type="InterPro" id="IPR023809">
    <property type="entry name" value="Thiopep_bacteriocin_synth_dom"/>
</dbReference>
<gene>
    <name evidence="4" type="ORF">GNZ18_02090</name>
</gene>
<comment type="caution">
    <text evidence="4">The sequence shown here is derived from an EMBL/GenBank/DDBJ whole genome shotgun (WGS) entry which is preliminary data.</text>
</comment>
<dbReference type="AlphaFoldDB" id="A0A7K1KTS1"/>
<dbReference type="RefSeq" id="WP_156214350.1">
    <property type="nucleotide sequence ID" value="NZ_WOFH01000001.1"/>
</dbReference>
<name>A0A7K1KTS1_9ACTN</name>
<keyword evidence="5" id="KW-1185">Reference proteome</keyword>
<dbReference type="Pfam" id="PF14028">
    <property type="entry name" value="Lant_dehydr_C"/>
    <property type="match status" value="1"/>
</dbReference>
<sequence length="957" mass="104755">MFHATSAALIRAAAYPDDLVLPAWPDLAADQPGPWREWLEEAWALPGFAPAVTSAAPDLAAQIGRVLDGQAMQTRRLRRLVEATIRYLLRWTTRATPFGRFAGVAPVELGPRAAVHWSGRHRAAARPDDRFIAEQTARAERELPVLRAVAVMTNPLGYARGGRWVLPCARTEQDRMWDVEIELTEPVRAAVERAVSAVAFTDLAVTVADKLPDGMAEAERLLAALVNAGVLVSAIRPPMTVTDPSAHLTRHLADHAAGRLDLPDPGDQIAVDLRVGCSVTLPPAVVAAAEDAASTLTAVAPRLPGWTVYHRAFIERWGPGAAVPLREVVNVLGFPAGYRSSARRDPAAFTARDALLADLAQQSALDGCADVLLDDDLIAALRGEDPRPPIPHTELRFTLTAPTPRHLDRGAFTLTVVSGARHAGVAAARFLYLLTPDELERFRSVYTCLPAAMPGADIVQLSAPPLDAGLATLARTPQVLPVLPVGDFHPAPSWTLADLAVAGDGERLWLVSATTGRPVEPLLFNCVMLPTAQQPLVRFLTEIWTAWTAPCARFDWGHATGLPFLPRVRRGRAVLHPARWSVRAAALPGRTTSWPQWRDAWQRYRERHRLPHQVLISAGRGVDDVRLRLDLDETAHLVLLRSHLHRHDAAVLTEADGPSGWIGGRPAELLLTLTSTPPHPRRPPRPSRPTGILQHLPGRSRWLDARVFGRSQTTITDILTRLPELPAGWWFLRYPDPTPHLRLRIPLRDRNHFAAITHDLAQWAEQLHNNGLVNDYALATYRPETRHGSGPALAAAEAVFAADSRAVLGRLSGELEAAAAAGMITIAHGFTGGDGLRWLVDHVPHRSGPRLEPAQLARARHPHHGPDHELATELATALATYRAIAARDGLDTDQVLADLLHLHHARMIGVDTASERHCLRLARTIAHTHLHTNRNSYMRTNLHDQDTRGRDPISRTS</sequence>
<evidence type="ECO:0000256" key="1">
    <source>
        <dbReference type="SAM" id="MobiDB-lite"/>
    </source>
</evidence>
<dbReference type="Proteomes" id="UP000432015">
    <property type="component" value="Unassembled WGS sequence"/>
</dbReference>
<feature type="compositionally biased region" description="Basic and acidic residues" evidence="1">
    <location>
        <begin position="941"/>
        <end position="957"/>
    </location>
</feature>
<dbReference type="Pfam" id="PF04738">
    <property type="entry name" value="Lant_dehydr_N"/>
    <property type="match status" value="2"/>
</dbReference>
<dbReference type="InterPro" id="IPR006827">
    <property type="entry name" value="Lant_deHydtase_N"/>
</dbReference>
<feature type="region of interest" description="Disordered" evidence="1">
    <location>
        <begin position="936"/>
        <end position="957"/>
    </location>
</feature>
<evidence type="ECO:0000259" key="3">
    <source>
        <dbReference type="Pfam" id="PF14028"/>
    </source>
</evidence>